<dbReference type="NCBIfam" id="NF001567">
    <property type="entry name" value="PRK00389.1"/>
    <property type="match status" value="1"/>
</dbReference>
<dbReference type="SUPFAM" id="SSF103025">
    <property type="entry name" value="Folate-binding domain"/>
    <property type="match status" value="1"/>
</dbReference>
<dbReference type="InterPro" id="IPR028896">
    <property type="entry name" value="GcvT/YgfZ/DmdA"/>
</dbReference>
<dbReference type="PIRSF" id="PIRSF006487">
    <property type="entry name" value="GcvT"/>
    <property type="match status" value="1"/>
</dbReference>
<comment type="similarity">
    <text evidence="1 7">Belongs to the GcvT family.</text>
</comment>
<dbReference type="Gene3D" id="3.30.70.1400">
    <property type="entry name" value="Aminomethyltransferase beta-barrel domains"/>
    <property type="match status" value="1"/>
</dbReference>
<dbReference type="Gene3D" id="4.10.1250.10">
    <property type="entry name" value="Aminomethyltransferase fragment"/>
    <property type="match status" value="1"/>
</dbReference>
<evidence type="ECO:0000256" key="3">
    <source>
        <dbReference type="ARBA" id="ARBA00022576"/>
    </source>
</evidence>
<dbReference type="FunFam" id="3.30.70.1400:FF:000001">
    <property type="entry name" value="Aminomethyltransferase"/>
    <property type="match status" value="1"/>
</dbReference>
<dbReference type="Proteomes" id="UP000192343">
    <property type="component" value="Unassembled WGS sequence"/>
</dbReference>
<dbReference type="HAMAP" id="MF_00259">
    <property type="entry name" value="GcvT"/>
    <property type="match status" value="1"/>
</dbReference>
<dbReference type="RefSeq" id="WP_083047878.1">
    <property type="nucleotide sequence ID" value="NZ_MWQY01000002.1"/>
</dbReference>
<dbReference type="InterPro" id="IPR022903">
    <property type="entry name" value="GcvT_bac"/>
</dbReference>
<dbReference type="InterPro" id="IPR027266">
    <property type="entry name" value="TrmE/GcvT-like"/>
</dbReference>
<dbReference type="GO" id="GO:0004047">
    <property type="term" value="F:aminomethyltransferase activity"/>
    <property type="evidence" value="ECO:0007669"/>
    <property type="project" value="UniProtKB-UniRule"/>
</dbReference>
<dbReference type="Pfam" id="PF01571">
    <property type="entry name" value="GCV_T"/>
    <property type="match status" value="1"/>
</dbReference>
<dbReference type="AlphaFoldDB" id="A0A1Y1S263"/>
<feature type="binding site" evidence="8">
    <location>
        <position position="206"/>
    </location>
    <ligand>
        <name>substrate</name>
    </ligand>
</feature>
<keyword evidence="12" id="KW-1185">Reference proteome</keyword>
<dbReference type="EC" id="2.1.2.10" evidence="2 7"/>
<gene>
    <name evidence="7" type="primary">gcvT</name>
    <name evidence="11" type="ORF">B4O97_02200</name>
</gene>
<dbReference type="InterPro" id="IPR013977">
    <property type="entry name" value="GcvT_C"/>
</dbReference>
<evidence type="ECO:0000259" key="9">
    <source>
        <dbReference type="Pfam" id="PF01571"/>
    </source>
</evidence>
<dbReference type="GO" id="GO:0019464">
    <property type="term" value="P:glycine decarboxylation via glycine cleavage system"/>
    <property type="evidence" value="ECO:0007669"/>
    <property type="project" value="UniProtKB-UniRule"/>
</dbReference>
<dbReference type="OrthoDB" id="9774591at2"/>
<protein>
    <recommendedName>
        <fullName evidence="2 7">Aminomethyltransferase</fullName>
        <ecNumber evidence="2 7">2.1.2.10</ecNumber>
    </recommendedName>
    <alternativeName>
        <fullName evidence="5 7">Glycine cleavage system T protein</fullName>
    </alternativeName>
</protein>
<evidence type="ECO:0000256" key="2">
    <source>
        <dbReference type="ARBA" id="ARBA00012616"/>
    </source>
</evidence>
<evidence type="ECO:0000256" key="8">
    <source>
        <dbReference type="PIRSR" id="PIRSR006487-1"/>
    </source>
</evidence>
<evidence type="ECO:0000256" key="6">
    <source>
        <dbReference type="ARBA" id="ARBA00047665"/>
    </source>
</evidence>
<dbReference type="GO" id="GO:0008483">
    <property type="term" value="F:transaminase activity"/>
    <property type="evidence" value="ECO:0007669"/>
    <property type="project" value="UniProtKB-KW"/>
</dbReference>
<evidence type="ECO:0000256" key="1">
    <source>
        <dbReference type="ARBA" id="ARBA00008609"/>
    </source>
</evidence>
<dbReference type="InterPro" id="IPR006222">
    <property type="entry name" value="GCVT_N"/>
</dbReference>
<reference evidence="11 12" key="1">
    <citation type="submission" date="2017-03" db="EMBL/GenBank/DDBJ databases">
        <title>Draft Genome sequence of Marispirochaeta sp. strain JC444.</title>
        <authorList>
            <person name="Shivani Y."/>
            <person name="Subhash Y."/>
            <person name="Sasikala C."/>
            <person name="Ramana C."/>
        </authorList>
    </citation>
    <scope>NUCLEOTIDE SEQUENCE [LARGE SCALE GENOMIC DNA]</scope>
    <source>
        <strain evidence="11 12">JC444</strain>
    </source>
</reference>
<evidence type="ECO:0000259" key="10">
    <source>
        <dbReference type="Pfam" id="PF08669"/>
    </source>
</evidence>
<evidence type="ECO:0000256" key="4">
    <source>
        <dbReference type="ARBA" id="ARBA00022679"/>
    </source>
</evidence>
<comment type="catalytic activity">
    <reaction evidence="6 7">
        <text>N(6)-[(R)-S(8)-aminomethyldihydrolipoyl]-L-lysyl-[protein] + (6S)-5,6,7,8-tetrahydrofolate = N(6)-[(R)-dihydrolipoyl]-L-lysyl-[protein] + (6R)-5,10-methylene-5,6,7,8-tetrahydrofolate + NH4(+)</text>
        <dbReference type="Rhea" id="RHEA:16945"/>
        <dbReference type="Rhea" id="RHEA-COMP:10475"/>
        <dbReference type="Rhea" id="RHEA-COMP:10492"/>
        <dbReference type="ChEBI" id="CHEBI:15636"/>
        <dbReference type="ChEBI" id="CHEBI:28938"/>
        <dbReference type="ChEBI" id="CHEBI:57453"/>
        <dbReference type="ChEBI" id="CHEBI:83100"/>
        <dbReference type="ChEBI" id="CHEBI:83143"/>
        <dbReference type="EC" id="2.1.2.10"/>
    </reaction>
</comment>
<accession>A0A1Y1S263</accession>
<dbReference type="STRING" id="1963862.B4O97_02200"/>
<keyword evidence="4 7" id="KW-0808">Transferase</keyword>
<organism evidence="11 12">
    <name type="scientific">Marispirochaeta aestuarii</name>
    <dbReference type="NCBI Taxonomy" id="1963862"/>
    <lineage>
        <taxon>Bacteria</taxon>
        <taxon>Pseudomonadati</taxon>
        <taxon>Spirochaetota</taxon>
        <taxon>Spirochaetia</taxon>
        <taxon>Spirochaetales</taxon>
        <taxon>Spirochaetaceae</taxon>
        <taxon>Marispirochaeta</taxon>
    </lineage>
</organism>
<dbReference type="GO" id="GO:0005960">
    <property type="term" value="C:glycine cleavage complex"/>
    <property type="evidence" value="ECO:0007669"/>
    <property type="project" value="InterPro"/>
</dbReference>
<dbReference type="InterPro" id="IPR006223">
    <property type="entry name" value="GcvT"/>
</dbReference>
<evidence type="ECO:0000313" key="12">
    <source>
        <dbReference type="Proteomes" id="UP000192343"/>
    </source>
</evidence>
<dbReference type="NCBIfam" id="TIGR00528">
    <property type="entry name" value="gcvT"/>
    <property type="match status" value="1"/>
</dbReference>
<dbReference type="Gene3D" id="3.30.1360.120">
    <property type="entry name" value="Probable tRNA modification gtpase trme, domain 1"/>
    <property type="match status" value="1"/>
</dbReference>
<name>A0A1Y1S263_9SPIO</name>
<comment type="subunit">
    <text evidence="7">The glycine cleavage system is composed of four proteins: P, T, L and H.</text>
</comment>
<dbReference type="Pfam" id="PF08669">
    <property type="entry name" value="GCV_T_C"/>
    <property type="match status" value="1"/>
</dbReference>
<sequence length="377" mass="41733">MAQLKRTALFPAYGETEGVRLIDFGGWELPVQFAAGILAEHKAVRSNAGLFDVSHMGEIFLEGDGAEDYLDRLVTGSVSAMKNGTCLYTILCNTRGGAVDDLLVYRLGEKRFMLVVNAANTEKDFIWITTENPAASKKSSHLRIENQSAQWVQIALQGPRAREYLQELVDVNLEDLAFYSFFDEVSLAGVPTLISRTGYTGEDGFEIYCEASEGPGIWRTLLNHGADRGLIPCGLGARDTLRLEARLPLYGHELTEDAGPLEAGLRVFVDFEKGDFIGRAALKEMLRKENYRVLRGVRMIDRGVPRQGYRVYKEDHPVGEVTSGGKSPSLDEFIALVRVPKGSLKTGEQVRIEINGKRKTGEVISTPFYKKAYGGKQ</sequence>
<dbReference type="GO" id="GO:0005829">
    <property type="term" value="C:cytosol"/>
    <property type="evidence" value="ECO:0007669"/>
    <property type="project" value="TreeGrafter"/>
</dbReference>
<feature type="domain" description="Aminomethyltransferase C-terminal" evidence="10">
    <location>
        <begin position="292"/>
        <end position="370"/>
    </location>
</feature>
<keyword evidence="3 7" id="KW-0032">Aminotransferase</keyword>
<evidence type="ECO:0000313" key="11">
    <source>
        <dbReference type="EMBL" id="ORC37833.1"/>
    </source>
</evidence>
<feature type="domain" description="GCVT N-terminal" evidence="9">
    <location>
        <begin position="16"/>
        <end position="273"/>
    </location>
</feature>
<dbReference type="EMBL" id="MWQY01000002">
    <property type="protein sequence ID" value="ORC37833.1"/>
    <property type="molecule type" value="Genomic_DNA"/>
</dbReference>
<comment type="function">
    <text evidence="7">The glycine cleavage system catalyzes the degradation of glycine.</text>
</comment>
<dbReference type="PANTHER" id="PTHR43757:SF2">
    <property type="entry name" value="AMINOMETHYLTRANSFERASE, MITOCHONDRIAL"/>
    <property type="match status" value="1"/>
</dbReference>
<evidence type="ECO:0000256" key="7">
    <source>
        <dbReference type="HAMAP-Rule" id="MF_00259"/>
    </source>
</evidence>
<dbReference type="PANTHER" id="PTHR43757">
    <property type="entry name" value="AMINOMETHYLTRANSFERASE"/>
    <property type="match status" value="1"/>
</dbReference>
<dbReference type="InterPro" id="IPR029043">
    <property type="entry name" value="GcvT/YgfZ_C"/>
</dbReference>
<dbReference type="SUPFAM" id="SSF101790">
    <property type="entry name" value="Aminomethyltransferase beta-barrel domain"/>
    <property type="match status" value="1"/>
</dbReference>
<proteinExistence type="inferred from homology"/>
<evidence type="ECO:0000256" key="5">
    <source>
        <dbReference type="ARBA" id="ARBA00031395"/>
    </source>
</evidence>
<dbReference type="Gene3D" id="2.40.30.110">
    <property type="entry name" value="Aminomethyltransferase beta-barrel domains"/>
    <property type="match status" value="1"/>
</dbReference>
<comment type="caution">
    <text evidence="11">The sequence shown here is derived from an EMBL/GenBank/DDBJ whole genome shotgun (WGS) entry which is preliminary data.</text>
</comment>